<gene>
    <name evidence="5" type="ORF">HHK36_021184</name>
</gene>
<keyword evidence="2" id="KW-0274">FAD</keyword>
<feature type="domain" description="Berberine/berberine-like" evidence="4">
    <location>
        <begin position="699"/>
        <end position="757"/>
    </location>
</feature>
<dbReference type="EMBL" id="JABCRI010000015">
    <property type="protein sequence ID" value="KAF8392944.1"/>
    <property type="molecule type" value="Genomic_DNA"/>
</dbReference>
<evidence type="ECO:0000256" key="1">
    <source>
        <dbReference type="ARBA" id="ARBA00022630"/>
    </source>
</evidence>
<evidence type="ECO:0000313" key="5">
    <source>
        <dbReference type="EMBL" id="KAF8392944.1"/>
    </source>
</evidence>
<reference evidence="5 6" key="1">
    <citation type="submission" date="2020-04" db="EMBL/GenBank/DDBJ databases">
        <title>Plant Genome Project.</title>
        <authorList>
            <person name="Zhang R.-G."/>
        </authorList>
    </citation>
    <scope>NUCLEOTIDE SEQUENCE [LARGE SCALE GENOMIC DNA]</scope>
    <source>
        <strain evidence="5">YNK0</strain>
        <tissue evidence="5">Leaf</tissue>
    </source>
</reference>
<feature type="compositionally biased region" description="Low complexity" evidence="3">
    <location>
        <begin position="32"/>
        <end position="41"/>
    </location>
</feature>
<dbReference type="Pfam" id="PF08031">
    <property type="entry name" value="BBE"/>
    <property type="match status" value="1"/>
</dbReference>
<dbReference type="InterPro" id="IPR012951">
    <property type="entry name" value="BBE"/>
</dbReference>
<evidence type="ECO:0000313" key="6">
    <source>
        <dbReference type="Proteomes" id="UP000655225"/>
    </source>
</evidence>
<feature type="compositionally biased region" description="Polar residues" evidence="3">
    <location>
        <begin position="260"/>
        <end position="273"/>
    </location>
</feature>
<protein>
    <recommendedName>
        <fullName evidence="4">Berberine/berberine-like domain-containing protein</fullName>
    </recommendedName>
</protein>
<feature type="region of interest" description="Disordered" evidence="3">
    <location>
        <begin position="260"/>
        <end position="289"/>
    </location>
</feature>
<name>A0A835DAE8_TETSI</name>
<evidence type="ECO:0000256" key="3">
    <source>
        <dbReference type="SAM" id="MobiDB-lite"/>
    </source>
</evidence>
<dbReference type="GO" id="GO:0016491">
    <property type="term" value="F:oxidoreductase activity"/>
    <property type="evidence" value="ECO:0007669"/>
    <property type="project" value="InterPro"/>
</dbReference>
<dbReference type="Gene3D" id="3.40.462.20">
    <property type="match status" value="1"/>
</dbReference>
<dbReference type="OrthoDB" id="407275at2759"/>
<sequence length="768" mass="87072">MSNPRAAGGGEGISSPRPPDPPLSYAAIVGKPSSDSGSSPSTIPIKKPGTFRGEPAIFFIEEESSLLASPHGLSLVAKCSYSRPSLDIIKKHMNKSEGLRLAFYCWDPRFKTFTFLIWVEPSIVPVWVSFPNLPLHLFNDSALSSIGSIFGKVLKLDGAMKTFSRPSVAHVCIKIDILKKNLDRFWLGIGDHGRWQEVEYEKRFRFCVQCKKLGHELQECTFGSKSRSKDRKLDHQEAEVDTHKTSTKQWVVKRFVNSEGVSNSKDPTKILTTGNSSNPNNNNGAAKNSSKGFVEIIKSAKIVQDNEQNQDIELENENHILVVDDMITDLQGADKFIRIPAHNIHLVHDTSPLDISVNNGYNYSELDAPEINDKIPRQNQAIDRIQDQNNKTAATEVNIENDQNLQPLLILNCVADIQETEYIDLRQVRVGESDKDCLQSNKKPLNQDQENETQGAVYPHSVEDNGMDAFIPYKSNLKILEKRTINLISSSSKHLRDIIWNSSSSTEFHHENNTILIKKEVVHKDTEYSLPTENIGTSHEKRIHEDLFIRVIITTTNATREGGKTIQVSFNSLFLGGVEKLLQLTQVSFPELGLERNDKAKSDYVKEPISEIGLERIWKIFFEEEAKEAQMIFIPYGGRMSEISESAIPFPHRDGNLYQIQHLVQWEEEGTKASQRHIDWIKRLYSYMTPYVCKSPRAAYINYRDLDLGTNHINGSTSYKQASIWGIKYFKNNFNRLVHVKTKVDPGNFFRNEQSIPPLSSWGKKRSD</sequence>
<dbReference type="Proteomes" id="UP000655225">
    <property type="component" value="Unassembled WGS sequence"/>
</dbReference>
<feature type="compositionally biased region" description="Low complexity" evidence="3">
    <location>
        <begin position="274"/>
        <end position="289"/>
    </location>
</feature>
<evidence type="ECO:0000259" key="4">
    <source>
        <dbReference type="Pfam" id="PF08031"/>
    </source>
</evidence>
<feature type="region of interest" description="Disordered" evidence="3">
    <location>
        <begin position="1"/>
        <end position="48"/>
    </location>
</feature>
<keyword evidence="6" id="KW-1185">Reference proteome</keyword>
<dbReference type="AlphaFoldDB" id="A0A835DAE8"/>
<evidence type="ECO:0000256" key="2">
    <source>
        <dbReference type="ARBA" id="ARBA00022827"/>
    </source>
</evidence>
<organism evidence="5 6">
    <name type="scientific">Tetracentron sinense</name>
    <name type="common">Spur-leaf</name>
    <dbReference type="NCBI Taxonomy" id="13715"/>
    <lineage>
        <taxon>Eukaryota</taxon>
        <taxon>Viridiplantae</taxon>
        <taxon>Streptophyta</taxon>
        <taxon>Embryophyta</taxon>
        <taxon>Tracheophyta</taxon>
        <taxon>Spermatophyta</taxon>
        <taxon>Magnoliopsida</taxon>
        <taxon>Trochodendrales</taxon>
        <taxon>Trochodendraceae</taxon>
        <taxon>Tetracentron</taxon>
    </lineage>
</organism>
<accession>A0A835DAE8</accession>
<keyword evidence="1" id="KW-0285">Flavoprotein</keyword>
<dbReference type="PANTHER" id="PTHR32448">
    <property type="entry name" value="OS08G0158400 PROTEIN"/>
    <property type="match status" value="1"/>
</dbReference>
<dbReference type="GO" id="GO:0050660">
    <property type="term" value="F:flavin adenine dinucleotide binding"/>
    <property type="evidence" value="ECO:0007669"/>
    <property type="project" value="InterPro"/>
</dbReference>
<proteinExistence type="predicted"/>
<comment type="caution">
    <text evidence="5">The sequence shown here is derived from an EMBL/GenBank/DDBJ whole genome shotgun (WGS) entry which is preliminary data.</text>
</comment>